<organism evidence="2 3">
    <name type="scientific">Enterococcus rivorum</name>
    <dbReference type="NCBI Taxonomy" id="762845"/>
    <lineage>
        <taxon>Bacteria</taxon>
        <taxon>Bacillati</taxon>
        <taxon>Bacillota</taxon>
        <taxon>Bacilli</taxon>
        <taxon>Lactobacillales</taxon>
        <taxon>Enterococcaceae</taxon>
        <taxon>Enterococcus</taxon>
    </lineage>
</organism>
<feature type="transmembrane region" description="Helical" evidence="1">
    <location>
        <begin position="45"/>
        <end position="63"/>
    </location>
</feature>
<dbReference type="PANTHER" id="PTHR36840:SF1">
    <property type="entry name" value="BLL5714 PROTEIN"/>
    <property type="match status" value="1"/>
</dbReference>
<feature type="transmembrane region" description="Helical" evidence="1">
    <location>
        <begin position="12"/>
        <end position="33"/>
    </location>
</feature>
<feature type="transmembrane region" description="Helical" evidence="1">
    <location>
        <begin position="220"/>
        <end position="242"/>
    </location>
</feature>
<gene>
    <name evidence="2" type="ORF">BCR26_09915</name>
</gene>
<keyword evidence="1" id="KW-0812">Transmembrane</keyword>
<dbReference type="RefSeq" id="WP_069697662.1">
    <property type="nucleotide sequence ID" value="NZ_JAGGMA010000017.1"/>
</dbReference>
<feature type="transmembrane region" description="Helical" evidence="1">
    <location>
        <begin position="75"/>
        <end position="91"/>
    </location>
</feature>
<name>A0A1E5KZP3_9ENTE</name>
<feature type="transmembrane region" description="Helical" evidence="1">
    <location>
        <begin position="254"/>
        <end position="275"/>
    </location>
</feature>
<evidence type="ECO:0000313" key="2">
    <source>
        <dbReference type="EMBL" id="OEH83367.1"/>
    </source>
</evidence>
<feature type="transmembrane region" description="Helical" evidence="1">
    <location>
        <begin position="328"/>
        <end position="358"/>
    </location>
</feature>
<feature type="transmembrane region" description="Helical" evidence="1">
    <location>
        <begin position="161"/>
        <end position="178"/>
    </location>
</feature>
<dbReference type="STRING" id="762845.BCR26_09915"/>
<dbReference type="Proteomes" id="UP000095256">
    <property type="component" value="Unassembled WGS sequence"/>
</dbReference>
<proteinExistence type="predicted"/>
<dbReference type="EMBL" id="MIEK01000008">
    <property type="protein sequence ID" value="OEH83367.1"/>
    <property type="molecule type" value="Genomic_DNA"/>
</dbReference>
<keyword evidence="1" id="KW-0472">Membrane</keyword>
<feature type="transmembrane region" description="Helical" evidence="1">
    <location>
        <begin position="97"/>
        <end position="119"/>
    </location>
</feature>
<dbReference type="InterPro" id="IPR010640">
    <property type="entry name" value="Low_temperature_requirement_A"/>
</dbReference>
<dbReference type="AlphaFoldDB" id="A0A1E5KZP3"/>
<dbReference type="OrthoDB" id="9798526at2"/>
<evidence type="ECO:0000313" key="3">
    <source>
        <dbReference type="Proteomes" id="UP000095256"/>
    </source>
</evidence>
<sequence length="375" mass="43610">MSKKQEVTVYELFYDLIFAYALSRIAVVLVVQSDKMFALKNIVEFLMIALVFWTIWTYQTVFANRFFENDSSSPLFLLFDMFWVAVLAQTIHENFELTYITFAGVTSILFLSIAIQYYLKMHTVEDDETRILCNQISAILGLGSVIGFVTIFPWGRFQLRFTLYALSIIIVASFPLIMRKSLQKFPTKFGHLKERFSLLTLLLFGEAVITVARTIEYNQIAIESIFFFLLVLLLFLFYHTAYKSGVAEERETAGLVWIYSHYFVFTGLGMSSVIYANYIQGAVQSSYIVLTIGAALLFFFGGILANVIVYSKHVHDYQPFILKNSPFFVLWLVISFFTWKIVLLFLGLNLFFILFLLYKMQRELIQKMDRIDKRE</sequence>
<feature type="transmembrane region" description="Helical" evidence="1">
    <location>
        <begin position="131"/>
        <end position="155"/>
    </location>
</feature>
<feature type="transmembrane region" description="Helical" evidence="1">
    <location>
        <begin position="287"/>
        <end position="308"/>
    </location>
</feature>
<protein>
    <submittedName>
        <fullName evidence="2">Low temperature requirement protein A</fullName>
    </submittedName>
</protein>
<reference evidence="2 3" key="1">
    <citation type="submission" date="2016-09" db="EMBL/GenBank/DDBJ databases">
        <authorList>
            <person name="Capua I."/>
            <person name="De Benedictis P."/>
            <person name="Joannis T."/>
            <person name="Lombin L.H."/>
            <person name="Cattoli G."/>
        </authorList>
    </citation>
    <scope>NUCLEOTIDE SEQUENCE [LARGE SCALE GENOMIC DNA]</scope>
    <source>
        <strain evidence="2 3">LMG 25899</strain>
    </source>
</reference>
<keyword evidence="3" id="KW-1185">Reference proteome</keyword>
<evidence type="ECO:0000256" key="1">
    <source>
        <dbReference type="SAM" id="Phobius"/>
    </source>
</evidence>
<comment type="caution">
    <text evidence="2">The sequence shown here is derived from an EMBL/GenBank/DDBJ whole genome shotgun (WGS) entry which is preliminary data.</text>
</comment>
<accession>A0A1E5KZP3</accession>
<dbReference type="PANTHER" id="PTHR36840">
    <property type="entry name" value="BLL5714 PROTEIN"/>
    <property type="match status" value="1"/>
</dbReference>
<keyword evidence="1" id="KW-1133">Transmembrane helix</keyword>
<dbReference type="Pfam" id="PF06772">
    <property type="entry name" value="LtrA"/>
    <property type="match status" value="1"/>
</dbReference>